<evidence type="ECO:0000313" key="11">
    <source>
        <dbReference type="Proteomes" id="UP001488838"/>
    </source>
</evidence>
<dbReference type="PANTHER" id="PTHR21212:SF0">
    <property type="entry name" value="SEIPIN"/>
    <property type="match status" value="1"/>
</dbReference>
<name>A0AAW0HHT7_MYOGA</name>
<keyword evidence="4" id="KW-0256">Endoplasmic reticulum</keyword>
<evidence type="ECO:0000256" key="5">
    <source>
        <dbReference type="ARBA" id="ARBA00022989"/>
    </source>
</evidence>
<dbReference type="Proteomes" id="UP001488838">
    <property type="component" value="Unassembled WGS sequence"/>
</dbReference>
<keyword evidence="5 9" id="KW-1133">Transmembrane helix</keyword>
<keyword evidence="6" id="KW-0443">Lipid metabolism</keyword>
<evidence type="ECO:0000256" key="8">
    <source>
        <dbReference type="SAM" id="MobiDB-lite"/>
    </source>
</evidence>
<dbReference type="GO" id="GO:0006629">
    <property type="term" value="P:lipid metabolic process"/>
    <property type="evidence" value="ECO:0007669"/>
    <property type="project" value="UniProtKB-KW"/>
</dbReference>
<organism evidence="10 11">
    <name type="scientific">Myodes glareolus</name>
    <name type="common">Bank vole</name>
    <name type="synonym">Clethrionomys glareolus</name>
    <dbReference type="NCBI Taxonomy" id="447135"/>
    <lineage>
        <taxon>Eukaryota</taxon>
        <taxon>Metazoa</taxon>
        <taxon>Chordata</taxon>
        <taxon>Craniata</taxon>
        <taxon>Vertebrata</taxon>
        <taxon>Euteleostomi</taxon>
        <taxon>Mammalia</taxon>
        <taxon>Eutheria</taxon>
        <taxon>Euarchontoglires</taxon>
        <taxon>Glires</taxon>
        <taxon>Rodentia</taxon>
        <taxon>Myomorpha</taxon>
        <taxon>Muroidea</taxon>
        <taxon>Cricetidae</taxon>
        <taxon>Arvicolinae</taxon>
        <taxon>Myodes</taxon>
    </lineage>
</organism>
<feature type="transmembrane region" description="Helical" evidence="9">
    <location>
        <begin position="113"/>
        <end position="137"/>
    </location>
</feature>
<dbReference type="PANTHER" id="PTHR21212">
    <property type="entry name" value="BERNARDINELLI-SEIP CONGENITAL LIPODYSTROPHY 2 HOMOLOG BSCL2 PROTEIN"/>
    <property type="match status" value="1"/>
</dbReference>
<evidence type="ECO:0000313" key="10">
    <source>
        <dbReference type="EMBL" id="KAK7801135.1"/>
    </source>
</evidence>
<evidence type="ECO:0000256" key="6">
    <source>
        <dbReference type="ARBA" id="ARBA00023098"/>
    </source>
</evidence>
<evidence type="ECO:0000256" key="7">
    <source>
        <dbReference type="ARBA" id="ARBA00023136"/>
    </source>
</evidence>
<dbReference type="GO" id="GO:0005789">
    <property type="term" value="C:endoplasmic reticulum membrane"/>
    <property type="evidence" value="ECO:0007669"/>
    <property type="project" value="UniProtKB-SubCell"/>
</dbReference>
<evidence type="ECO:0000256" key="4">
    <source>
        <dbReference type="ARBA" id="ARBA00022824"/>
    </source>
</evidence>
<keyword evidence="11" id="KW-1185">Reference proteome</keyword>
<gene>
    <name evidence="10" type="ORF">U0070_002802</name>
</gene>
<comment type="subcellular location">
    <subcellularLocation>
        <location evidence="1">Endoplasmic reticulum membrane</location>
        <topology evidence="1">Multi-pass membrane protein</topology>
    </subcellularLocation>
</comment>
<comment type="caution">
    <text evidence="10">The sequence shown here is derived from an EMBL/GenBank/DDBJ whole genome shotgun (WGS) entry which is preliminary data.</text>
</comment>
<feature type="compositionally biased region" description="Low complexity" evidence="8">
    <location>
        <begin position="261"/>
        <end position="274"/>
    </location>
</feature>
<sequence length="296" mass="32708">MLTDCDSSTASLCSFPVANVSLAKSGRDRVMLHYRSQLLQILDTLVFSSLLLFGFAEQKQLLEVELYSDYRENSYAPTTGAVIEIHSKRIQMYGAYLRIHAHFTGLRYLLYNFPVTCAFVGVASNFTFLSIIALFSYMQWVNIRQRDSSRQGAQRRISRHQPGREESTQQSDMTEDVESPEDAAGTGMMLSLFLAPPQHSPSVPGSHFCHTSVPLLAEEGQLSEEEKPRRQPLNGEEEQEPEASDGSGSWEDAALLTEANLPTSASTSTSALSPETLGSREPSVGTIRQRPTCSSS</sequence>
<evidence type="ECO:0000256" key="1">
    <source>
        <dbReference type="ARBA" id="ARBA00004477"/>
    </source>
</evidence>
<dbReference type="AlphaFoldDB" id="A0AAW0HHT7"/>
<dbReference type="EMBL" id="JBBHLL010000519">
    <property type="protein sequence ID" value="KAK7801135.1"/>
    <property type="molecule type" value="Genomic_DNA"/>
</dbReference>
<proteinExistence type="predicted"/>
<reference evidence="10 11" key="1">
    <citation type="journal article" date="2023" name="bioRxiv">
        <title>Conserved and derived expression patterns and positive selection on dental genes reveal complex evolutionary context of ever-growing rodent molars.</title>
        <authorList>
            <person name="Calamari Z.T."/>
            <person name="Song A."/>
            <person name="Cohen E."/>
            <person name="Akter M."/>
            <person name="Roy R.D."/>
            <person name="Hallikas O."/>
            <person name="Christensen M.M."/>
            <person name="Li P."/>
            <person name="Marangoni P."/>
            <person name="Jernvall J."/>
            <person name="Klein O.D."/>
        </authorList>
    </citation>
    <scope>NUCLEOTIDE SEQUENCE [LARGE SCALE GENOMIC DNA]</scope>
    <source>
        <strain evidence="10">V071</strain>
    </source>
</reference>
<dbReference type="GO" id="GO:0140042">
    <property type="term" value="P:lipid droplet formation"/>
    <property type="evidence" value="ECO:0007669"/>
    <property type="project" value="UniProtKB-ARBA"/>
</dbReference>
<evidence type="ECO:0000256" key="9">
    <source>
        <dbReference type="SAM" id="Phobius"/>
    </source>
</evidence>
<dbReference type="Pfam" id="PF06775">
    <property type="entry name" value="Seipin"/>
    <property type="match status" value="1"/>
</dbReference>
<evidence type="ECO:0000256" key="2">
    <source>
        <dbReference type="ARBA" id="ARBA00022064"/>
    </source>
</evidence>
<keyword evidence="7 9" id="KW-0472">Membrane</keyword>
<dbReference type="InterPro" id="IPR009617">
    <property type="entry name" value="Seipin"/>
</dbReference>
<accession>A0AAW0HHT7</accession>
<evidence type="ECO:0000256" key="3">
    <source>
        <dbReference type="ARBA" id="ARBA00022692"/>
    </source>
</evidence>
<protein>
    <recommendedName>
        <fullName evidence="2">Seipin</fullName>
    </recommendedName>
</protein>
<keyword evidence="3 9" id="KW-0812">Transmembrane</keyword>
<feature type="region of interest" description="Disordered" evidence="8">
    <location>
        <begin position="151"/>
        <end position="182"/>
    </location>
</feature>
<feature type="region of interest" description="Disordered" evidence="8">
    <location>
        <begin position="217"/>
        <end position="296"/>
    </location>
</feature>